<evidence type="ECO:0000256" key="2">
    <source>
        <dbReference type="SAM" id="SignalP"/>
    </source>
</evidence>
<dbReference type="PROSITE" id="PS51257">
    <property type="entry name" value="PROKAR_LIPOPROTEIN"/>
    <property type="match status" value="1"/>
</dbReference>
<feature type="chain" id="PRO_5047169956" evidence="2">
    <location>
        <begin position="24"/>
        <end position="207"/>
    </location>
</feature>
<evidence type="ECO:0000313" key="3">
    <source>
        <dbReference type="EMBL" id="MBC6450534.1"/>
    </source>
</evidence>
<evidence type="ECO:0000313" key="4">
    <source>
        <dbReference type="Proteomes" id="UP000734823"/>
    </source>
</evidence>
<accession>A0ABR7LD02</accession>
<dbReference type="Proteomes" id="UP000734823">
    <property type="component" value="Unassembled WGS sequence"/>
</dbReference>
<keyword evidence="4" id="KW-1185">Reference proteome</keyword>
<proteinExistence type="predicted"/>
<protein>
    <submittedName>
        <fullName evidence="3">Uncharacterized protein</fullName>
    </submittedName>
</protein>
<keyword evidence="1" id="KW-0472">Membrane</keyword>
<feature type="transmembrane region" description="Helical" evidence="1">
    <location>
        <begin position="39"/>
        <end position="57"/>
    </location>
</feature>
<feature type="transmembrane region" description="Helical" evidence="1">
    <location>
        <begin position="181"/>
        <end position="203"/>
    </location>
</feature>
<comment type="caution">
    <text evidence="3">The sequence shown here is derived from an EMBL/GenBank/DDBJ whole genome shotgun (WGS) entry which is preliminary data.</text>
</comment>
<feature type="transmembrane region" description="Helical" evidence="1">
    <location>
        <begin position="126"/>
        <end position="143"/>
    </location>
</feature>
<gene>
    <name evidence="3" type="ORF">GPZ80_25565</name>
</gene>
<sequence length="207" mass="20850">MRTIAVLAATVLFLVACAGRAVAQHEHTLSVPVSFGPLALRIALLYAVPAVAGFALLRGFLDRPSRMTVAFVCGSAALGVLLDLMLAGRVEVSNQVVFLAVVAGCFPVFLTLAPVAAPLAEPARRAAPVVLAAASAGAIFHFAKAWTGAGSPATLHSGVILALAGLAWLPLVGCRRRAARLTVHAGSAVVATALLAAAAQATVAGGF</sequence>
<dbReference type="InterPro" id="IPR046206">
    <property type="entry name" value="DUF6239"/>
</dbReference>
<keyword evidence="1" id="KW-0812">Transmembrane</keyword>
<name>A0ABR7LD02_9PSEU</name>
<feature type="transmembrane region" description="Helical" evidence="1">
    <location>
        <begin position="155"/>
        <end position="174"/>
    </location>
</feature>
<dbReference type="RefSeq" id="WP_187223633.1">
    <property type="nucleotide sequence ID" value="NZ_JABVED010000017.1"/>
</dbReference>
<keyword evidence="2" id="KW-0732">Signal</keyword>
<feature type="transmembrane region" description="Helical" evidence="1">
    <location>
        <begin position="69"/>
        <end position="90"/>
    </location>
</feature>
<feature type="transmembrane region" description="Helical" evidence="1">
    <location>
        <begin position="96"/>
        <end position="119"/>
    </location>
</feature>
<feature type="signal peptide" evidence="2">
    <location>
        <begin position="1"/>
        <end position="23"/>
    </location>
</feature>
<keyword evidence="1" id="KW-1133">Transmembrane helix</keyword>
<dbReference type="Pfam" id="PF19752">
    <property type="entry name" value="DUF6239"/>
    <property type="match status" value="1"/>
</dbReference>
<reference evidence="3 4" key="1">
    <citation type="submission" date="2020-06" db="EMBL/GenBank/DDBJ databases">
        <title>Actinokineospora xiongansis sp. nov., isolated from soil of Baiyangdian.</title>
        <authorList>
            <person name="Zhang X."/>
        </authorList>
    </citation>
    <scope>NUCLEOTIDE SEQUENCE [LARGE SCALE GENOMIC DNA]</scope>
    <source>
        <strain evidence="3 4">HBU206404</strain>
    </source>
</reference>
<evidence type="ECO:0000256" key="1">
    <source>
        <dbReference type="SAM" id="Phobius"/>
    </source>
</evidence>
<organism evidence="3 4">
    <name type="scientific">Actinokineospora xionganensis</name>
    <dbReference type="NCBI Taxonomy" id="2684470"/>
    <lineage>
        <taxon>Bacteria</taxon>
        <taxon>Bacillati</taxon>
        <taxon>Actinomycetota</taxon>
        <taxon>Actinomycetes</taxon>
        <taxon>Pseudonocardiales</taxon>
        <taxon>Pseudonocardiaceae</taxon>
        <taxon>Actinokineospora</taxon>
    </lineage>
</organism>
<dbReference type="EMBL" id="JABVED010000017">
    <property type="protein sequence ID" value="MBC6450534.1"/>
    <property type="molecule type" value="Genomic_DNA"/>
</dbReference>